<evidence type="ECO:0000313" key="10">
    <source>
        <dbReference type="EMBL" id="KAJ3607554.1"/>
    </source>
</evidence>
<evidence type="ECO:0000313" key="11">
    <source>
        <dbReference type="Proteomes" id="UP001148018"/>
    </source>
</evidence>
<gene>
    <name evidence="10" type="ORF">NHX12_024605</name>
</gene>
<dbReference type="InterPro" id="IPR028325">
    <property type="entry name" value="VG_K_chnl"/>
</dbReference>
<keyword evidence="6 8" id="KW-0472">Membrane</keyword>
<dbReference type="GO" id="GO:0001508">
    <property type="term" value="P:action potential"/>
    <property type="evidence" value="ECO:0007669"/>
    <property type="project" value="TreeGrafter"/>
</dbReference>
<keyword evidence="3 8" id="KW-0812">Transmembrane</keyword>
<dbReference type="OrthoDB" id="415460at2759"/>
<dbReference type="Gene3D" id="1.20.120.350">
    <property type="entry name" value="Voltage-gated potassium channels. Chain C"/>
    <property type="match status" value="1"/>
</dbReference>
<dbReference type="PRINTS" id="PR01496">
    <property type="entry name" value="SHAKERCHANEL"/>
</dbReference>
<organism evidence="10 11">
    <name type="scientific">Muraenolepis orangiensis</name>
    <name type="common">Patagonian moray cod</name>
    <dbReference type="NCBI Taxonomy" id="630683"/>
    <lineage>
        <taxon>Eukaryota</taxon>
        <taxon>Metazoa</taxon>
        <taxon>Chordata</taxon>
        <taxon>Craniata</taxon>
        <taxon>Vertebrata</taxon>
        <taxon>Euteleostomi</taxon>
        <taxon>Actinopterygii</taxon>
        <taxon>Neopterygii</taxon>
        <taxon>Teleostei</taxon>
        <taxon>Neoteleostei</taxon>
        <taxon>Acanthomorphata</taxon>
        <taxon>Zeiogadaria</taxon>
        <taxon>Gadariae</taxon>
        <taxon>Gadiformes</taxon>
        <taxon>Muraenolepidoidei</taxon>
        <taxon>Muraenolepididae</taxon>
        <taxon>Muraenolepis</taxon>
    </lineage>
</organism>
<dbReference type="GO" id="GO:0005251">
    <property type="term" value="F:delayed rectifier potassium channel activity"/>
    <property type="evidence" value="ECO:0007669"/>
    <property type="project" value="TreeGrafter"/>
</dbReference>
<evidence type="ECO:0000256" key="7">
    <source>
        <dbReference type="ARBA" id="ARBA00023303"/>
    </source>
</evidence>
<dbReference type="GO" id="GO:0008076">
    <property type="term" value="C:voltage-gated potassium channel complex"/>
    <property type="evidence" value="ECO:0007669"/>
    <property type="project" value="InterPro"/>
</dbReference>
<comment type="subcellular location">
    <subcellularLocation>
        <location evidence="1">Membrane</location>
        <topology evidence="1">Multi-pass membrane protein</topology>
    </subcellularLocation>
</comment>
<dbReference type="PRINTS" id="PR00169">
    <property type="entry name" value="KCHANNEL"/>
</dbReference>
<evidence type="ECO:0000256" key="4">
    <source>
        <dbReference type="ARBA" id="ARBA00022989"/>
    </source>
</evidence>
<keyword evidence="7" id="KW-0407">Ion channel</keyword>
<keyword evidence="11" id="KW-1185">Reference proteome</keyword>
<evidence type="ECO:0000256" key="6">
    <source>
        <dbReference type="ARBA" id="ARBA00023136"/>
    </source>
</evidence>
<keyword evidence="4 8" id="KW-1133">Transmembrane helix</keyword>
<name>A0A9Q0IQV9_9TELE</name>
<evidence type="ECO:0000256" key="1">
    <source>
        <dbReference type="ARBA" id="ARBA00004141"/>
    </source>
</evidence>
<dbReference type="InterPro" id="IPR027359">
    <property type="entry name" value="Volt_channel_dom_sf"/>
</dbReference>
<dbReference type="InterPro" id="IPR003131">
    <property type="entry name" value="T1-type_BTB"/>
</dbReference>
<dbReference type="Proteomes" id="UP001148018">
    <property type="component" value="Unassembled WGS sequence"/>
</dbReference>
<comment type="caution">
    <text evidence="10">The sequence shown here is derived from an EMBL/GenBank/DDBJ whole genome shotgun (WGS) entry which is preliminary data.</text>
</comment>
<dbReference type="InterPro" id="IPR011333">
    <property type="entry name" value="SKP1/BTB/POZ_sf"/>
</dbReference>
<protein>
    <recommendedName>
        <fullName evidence="9">Potassium channel tetramerisation-type BTB domain-containing protein</fullName>
    </recommendedName>
</protein>
<evidence type="ECO:0000256" key="8">
    <source>
        <dbReference type="SAM" id="Phobius"/>
    </source>
</evidence>
<evidence type="ECO:0000256" key="2">
    <source>
        <dbReference type="ARBA" id="ARBA00022448"/>
    </source>
</evidence>
<accession>A0A9Q0IQV9</accession>
<dbReference type="AlphaFoldDB" id="A0A9Q0IQV9"/>
<dbReference type="PANTHER" id="PTHR11537">
    <property type="entry name" value="VOLTAGE-GATED POTASSIUM CHANNEL"/>
    <property type="match status" value="1"/>
</dbReference>
<dbReference type="InterPro" id="IPR003972">
    <property type="entry name" value="K_chnl_volt-dep_Kv1"/>
</dbReference>
<sequence>MCQGCAMRPSYGPWPSSQTLLGDPGGRLRYFDPLRKELFLDRNRSCFEAILYFYQLGGRLCRPSNMPLDIFQEEVKFYELGEEVTVRFKENKGFPRKEETPLPTNQIQRRLWMLFEHPKSSSGACIIAIISVMVNVVSILIFCLETLPDFRNKKEAREEYFYKYHAHPKNI</sequence>
<dbReference type="PANTHER" id="PTHR11537:SF155">
    <property type="entry name" value="POTASSIUM VOLTAGE-GATED CHANNEL SUBFAMILY A MEMBER 7"/>
    <property type="match status" value="1"/>
</dbReference>
<dbReference type="Gene3D" id="3.30.710.10">
    <property type="entry name" value="Potassium Channel Kv1.1, Chain A"/>
    <property type="match status" value="1"/>
</dbReference>
<reference evidence="10" key="1">
    <citation type="submission" date="2022-07" db="EMBL/GenBank/DDBJ databases">
        <title>Chromosome-level genome of Muraenolepis orangiensis.</title>
        <authorList>
            <person name="Kim J."/>
        </authorList>
    </citation>
    <scope>NUCLEOTIDE SEQUENCE</scope>
    <source>
        <strain evidence="10">KU_S4_2022</strain>
        <tissue evidence="10">Muscle</tissue>
    </source>
</reference>
<feature type="domain" description="Potassium channel tetramerisation-type BTB" evidence="9">
    <location>
        <begin position="19"/>
        <end position="84"/>
    </location>
</feature>
<feature type="transmembrane region" description="Helical" evidence="8">
    <location>
        <begin position="121"/>
        <end position="144"/>
    </location>
</feature>
<evidence type="ECO:0000259" key="9">
    <source>
        <dbReference type="Pfam" id="PF02214"/>
    </source>
</evidence>
<evidence type="ECO:0000256" key="5">
    <source>
        <dbReference type="ARBA" id="ARBA00023065"/>
    </source>
</evidence>
<keyword evidence="2" id="KW-0813">Transport</keyword>
<evidence type="ECO:0000256" key="3">
    <source>
        <dbReference type="ARBA" id="ARBA00022692"/>
    </source>
</evidence>
<proteinExistence type="predicted"/>
<keyword evidence="5" id="KW-0406">Ion transport</keyword>
<dbReference type="SUPFAM" id="SSF54695">
    <property type="entry name" value="POZ domain"/>
    <property type="match status" value="1"/>
</dbReference>
<dbReference type="EMBL" id="JANIIK010000040">
    <property type="protein sequence ID" value="KAJ3607554.1"/>
    <property type="molecule type" value="Genomic_DNA"/>
</dbReference>
<dbReference type="GO" id="GO:0051260">
    <property type="term" value="P:protein homooligomerization"/>
    <property type="evidence" value="ECO:0007669"/>
    <property type="project" value="InterPro"/>
</dbReference>
<dbReference type="Pfam" id="PF02214">
    <property type="entry name" value="BTB_2"/>
    <property type="match status" value="1"/>
</dbReference>